<dbReference type="Gene3D" id="2.40.50.100">
    <property type="match status" value="1"/>
</dbReference>
<comment type="caution">
    <text evidence="6">The sequence shown here is derived from an EMBL/GenBank/DDBJ whole genome shotgun (WGS) entry which is preliminary data.</text>
</comment>
<dbReference type="InterPro" id="IPR050739">
    <property type="entry name" value="MFP"/>
</dbReference>
<protein>
    <submittedName>
        <fullName evidence="6">Multidrug resistance efflux pump</fullName>
    </submittedName>
</protein>
<reference evidence="6 7" key="1">
    <citation type="submission" date="2019-07" db="EMBL/GenBank/DDBJ databases">
        <title>Whole genome shotgun sequence of Novosphingobium sediminis NBRC 106119.</title>
        <authorList>
            <person name="Hosoyama A."/>
            <person name="Uohara A."/>
            <person name="Ohji S."/>
            <person name="Ichikawa N."/>
        </authorList>
    </citation>
    <scope>NUCLEOTIDE SEQUENCE [LARGE SCALE GENOMIC DNA]</scope>
    <source>
        <strain evidence="6 7">NBRC 106119</strain>
    </source>
</reference>
<dbReference type="Pfam" id="PF25917">
    <property type="entry name" value="BSH_RND"/>
    <property type="match status" value="1"/>
</dbReference>
<dbReference type="Gene3D" id="1.10.287.470">
    <property type="entry name" value="Helix hairpin bin"/>
    <property type="match status" value="2"/>
</dbReference>
<sequence length="373" mass="39358">MSEAPAEAQAPTGDPQVSGTAPQGWRPPEKSRLTVIAIIVVALLAVLALLYAWRLPPFAGITEATDNAYVRGRVTIISPQVNGYVTSVPVQDFTEVKASQIIATIDDRIYRARVAQAEANLAAQEAALANSAQAQRSRETATQSQDAGIANAAAQLERARADMKRADALVADGSISERERDQTRAALMAAEAGVRQAQAGRAIGTQDVRTVVVGREGLRAAVDAARAQLRLAQIDLDNTVIRAPVDGQLSEIGVRNGAYVTPGTQLVFLVPHDAWVVANFKEAQTRGMAVGQPARFRVDALGGAELTGRVQNIAPAAGSEFAVIKPDNATGNFVKVAQRIAVRIAVDPGQAAARRLRPGMSVEVTVDTRGAKP</sequence>
<gene>
    <name evidence="6" type="ORF">NSE01_05200</name>
</gene>
<dbReference type="EMBL" id="BJYR01000003">
    <property type="protein sequence ID" value="GEN98687.1"/>
    <property type="molecule type" value="Genomic_DNA"/>
</dbReference>
<feature type="transmembrane region" description="Helical" evidence="3">
    <location>
        <begin position="33"/>
        <end position="53"/>
    </location>
</feature>
<evidence type="ECO:0000256" key="1">
    <source>
        <dbReference type="SAM" id="Coils"/>
    </source>
</evidence>
<organism evidence="6 7">
    <name type="scientific">Novosphingobium sediminis</name>
    <dbReference type="NCBI Taxonomy" id="707214"/>
    <lineage>
        <taxon>Bacteria</taxon>
        <taxon>Pseudomonadati</taxon>
        <taxon>Pseudomonadota</taxon>
        <taxon>Alphaproteobacteria</taxon>
        <taxon>Sphingomonadales</taxon>
        <taxon>Sphingomonadaceae</taxon>
        <taxon>Novosphingobium</taxon>
    </lineage>
</organism>
<feature type="coiled-coil region" evidence="1">
    <location>
        <begin position="114"/>
        <end position="169"/>
    </location>
</feature>
<feature type="domain" description="Multidrug resistance protein MdtA-like barrel-sandwich hybrid" evidence="4">
    <location>
        <begin position="76"/>
        <end position="268"/>
    </location>
</feature>
<keyword evidence="3" id="KW-1133">Transmembrane helix</keyword>
<dbReference type="Proteomes" id="UP000321464">
    <property type="component" value="Unassembled WGS sequence"/>
</dbReference>
<keyword evidence="7" id="KW-1185">Reference proteome</keyword>
<keyword evidence="3" id="KW-0812">Transmembrane</keyword>
<keyword evidence="3" id="KW-0472">Membrane</keyword>
<dbReference type="PANTHER" id="PTHR30386">
    <property type="entry name" value="MEMBRANE FUSION SUBUNIT OF EMRAB-TOLC MULTIDRUG EFFLUX PUMP"/>
    <property type="match status" value="1"/>
</dbReference>
<dbReference type="Gene3D" id="2.40.30.170">
    <property type="match status" value="1"/>
</dbReference>
<dbReference type="OrthoDB" id="9811754at2"/>
<name>A0A512AG65_9SPHN</name>
<dbReference type="Pfam" id="PF25954">
    <property type="entry name" value="Beta-barrel_RND_2"/>
    <property type="match status" value="1"/>
</dbReference>
<dbReference type="AlphaFoldDB" id="A0A512AG65"/>
<evidence type="ECO:0000313" key="6">
    <source>
        <dbReference type="EMBL" id="GEN98687.1"/>
    </source>
</evidence>
<feature type="region of interest" description="Disordered" evidence="2">
    <location>
        <begin position="1"/>
        <end position="27"/>
    </location>
</feature>
<feature type="domain" description="CusB-like beta-barrel" evidence="5">
    <location>
        <begin position="275"/>
        <end position="317"/>
    </location>
</feature>
<proteinExistence type="predicted"/>
<dbReference type="InterPro" id="IPR058792">
    <property type="entry name" value="Beta-barrel_RND_2"/>
</dbReference>
<evidence type="ECO:0000256" key="2">
    <source>
        <dbReference type="SAM" id="MobiDB-lite"/>
    </source>
</evidence>
<keyword evidence="1" id="KW-0175">Coiled coil</keyword>
<evidence type="ECO:0000259" key="4">
    <source>
        <dbReference type="Pfam" id="PF25917"/>
    </source>
</evidence>
<accession>A0A512AG65</accession>
<dbReference type="PANTHER" id="PTHR30386:SF24">
    <property type="entry name" value="MULTIDRUG RESISTANCE EFFLUX PUMP"/>
    <property type="match status" value="1"/>
</dbReference>
<evidence type="ECO:0000313" key="7">
    <source>
        <dbReference type="Proteomes" id="UP000321464"/>
    </source>
</evidence>
<dbReference type="RefSeq" id="WP_147158076.1">
    <property type="nucleotide sequence ID" value="NZ_BJYR01000003.1"/>
</dbReference>
<evidence type="ECO:0000259" key="5">
    <source>
        <dbReference type="Pfam" id="PF25954"/>
    </source>
</evidence>
<dbReference type="SUPFAM" id="SSF111369">
    <property type="entry name" value="HlyD-like secretion proteins"/>
    <property type="match status" value="3"/>
</dbReference>
<dbReference type="InterPro" id="IPR058625">
    <property type="entry name" value="MdtA-like_BSH"/>
</dbReference>
<evidence type="ECO:0000256" key="3">
    <source>
        <dbReference type="SAM" id="Phobius"/>
    </source>
</evidence>